<evidence type="ECO:0000313" key="4">
    <source>
        <dbReference type="Proteomes" id="UP000789390"/>
    </source>
</evidence>
<feature type="signal peptide" evidence="2">
    <location>
        <begin position="1"/>
        <end position="18"/>
    </location>
</feature>
<gene>
    <name evidence="3" type="ORF">DGAL_LOCUS12044</name>
</gene>
<organism evidence="3 4">
    <name type="scientific">Daphnia galeata</name>
    <dbReference type="NCBI Taxonomy" id="27404"/>
    <lineage>
        <taxon>Eukaryota</taxon>
        <taxon>Metazoa</taxon>
        <taxon>Ecdysozoa</taxon>
        <taxon>Arthropoda</taxon>
        <taxon>Crustacea</taxon>
        <taxon>Branchiopoda</taxon>
        <taxon>Diplostraca</taxon>
        <taxon>Cladocera</taxon>
        <taxon>Anomopoda</taxon>
        <taxon>Daphniidae</taxon>
        <taxon>Daphnia</taxon>
    </lineage>
</organism>
<dbReference type="Proteomes" id="UP000789390">
    <property type="component" value="Unassembled WGS sequence"/>
</dbReference>
<feature type="compositionally biased region" description="Polar residues" evidence="1">
    <location>
        <begin position="127"/>
        <end position="137"/>
    </location>
</feature>
<proteinExistence type="predicted"/>
<dbReference type="EMBL" id="CAKKLH010000286">
    <property type="protein sequence ID" value="CAH0108648.1"/>
    <property type="molecule type" value="Genomic_DNA"/>
</dbReference>
<evidence type="ECO:0000256" key="1">
    <source>
        <dbReference type="SAM" id="MobiDB-lite"/>
    </source>
</evidence>
<accession>A0A8J2WL02</accession>
<feature type="compositionally biased region" description="Low complexity" evidence="1">
    <location>
        <begin position="67"/>
        <end position="109"/>
    </location>
</feature>
<feature type="region of interest" description="Disordered" evidence="1">
    <location>
        <begin position="67"/>
        <end position="137"/>
    </location>
</feature>
<reference evidence="3" key="1">
    <citation type="submission" date="2021-11" db="EMBL/GenBank/DDBJ databases">
        <authorList>
            <person name="Schell T."/>
        </authorList>
    </citation>
    <scope>NUCLEOTIDE SEQUENCE</scope>
    <source>
        <strain evidence="3">M5</strain>
    </source>
</reference>
<keyword evidence="4" id="KW-1185">Reference proteome</keyword>
<name>A0A8J2WL02_9CRUS</name>
<dbReference type="AlphaFoldDB" id="A0A8J2WL02"/>
<evidence type="ECO:0000313" key="3">
    <source>
        <dbReference type="EMBL" id="CAH0108648.1"/>
    </source>
</evidence>
<evidence type="ECO:0000256" key="2">
    <source>
        <dbReference type="SAM" id="SignalP"/>
    </source>
</evidence>
<comment type="caution">
    <text evidence="3">The sequence shown here is derived from an EMBL/GenBank/DDBJ whole genome shotgun (WGS) entry which is preliminary data.</text>
</comment>
<protein>
    <submittedName>
        <fullName evidence="3">Uncharacterized protein</fullName>
    </submittedName>
</protein>
<feature type="chain" id="PRO_5035327471" evidence="2">
    <location>
        <begin position="19"/>
        <end position="247"/>
    </location>
</feature>
<dbReference type="OrthoDB" id="6371760at2759"/>
<sequence length="247" mass="26850">MRLALSVLVCFIATYAASEKRQLFHNYLPYYGPNMLEHQRLFWPTTTVAILKMSTLTYTITCTKSTTACSSSSTTSTTPSSSTTSSSTTTSSSSSSTTTSSTTTSSTTTGRRRRENIEIENEDWANEQFSITPSNVQGVEATQAPVRDGRAAYSQLLAMTSPFGYYRPHEIQSGFDSDPTLAAPPYYGSFVDPAVSQPNVFFRSFFNGLFQGFVITKTETLTSITLAVTTSTSIPTCSTPGFLQCAV</sequence>
<keyword evidence="2" id="KW-0732">Signal</keyword>